<proteinExistence type="predicted"/>
<reference evidence="1 2" key="1">
    <citation type="submission" date="2018-04" db="EMBL/GenBank/DDBJ databases">
        <title>Characteristic and Complete Genome Sequencing of A Novel Member of Infective Endocarditis Causative Bacteria: Bergeyella cardium QL-PH.</title>
        <authorList>
            <person name="Pan H."/>
            <person name="Sun E."/>
            <person name="Zhang Y."/>
        </authorList>
    </citation>
    <scope>NUCLEOTIDE SEQUENCE [LARGE SCALE GENOMIC DNA]</scope>
    <source>
        <strain evidence="1 2">HPQL</strain>
    </source>
</reference>
<dbReference type="SUPFAM" id="SSF48317">
    <property type="entry name" value="Acid phosphatase/Vanadium-dependent haloperoxidase"/>
    <property type="match status" value="1"/>
</dbReference>
<dbReference type="SMART" id="SM00014">
    <property type="entry name" value="acidPPc"/>
    <property type="match status" value="1"/>
</dbReference>
<evidence type="ECO:0000313" key="1">
    <source>
        <dbReference type="EMBL" id="QHN65841.1"/>
    </source>
</evidence>
<dbReference type="EMBL" id="CP029149">
    <property type="protein sequence ID" value="QHN65841.1"/>
    <property type="molecule type" value="Genomic_DNA"/>
</dbReference>
<keyword evidence="2" id="KW-1185">Reference proteome</keyword>
<name>A0A6P1QY71_9FLAO</name>
<dbReference type="Pfam" id="PF01569">
    <property type="entry name" value="PAP2"/>
    <property type="match status" value="1"/>
</dbReference>
<dbReference type="Gene3D" id="1.20.144.10">
    <property type="entry name" value="Phosphatidic acid phosphatase type 2/haloperoxidase"/>
    <property type="match status" value="1"/>
</dbReference>
<dbReference type="PANTHER" id="PTHR14969:SF13">
    <property type="entry name" value="AT30094P"/>
    <property type="match status" value="1"/>
</dbReference>
<dbReference type="KEGG" id="bcad:DBX24_08090"/>
<evidence type="ECO:0000313" key="2">
    <source>
        <dbReference type="Proteomes" id="UP000464318"/>
    </source>
</evidence>
<organism evidence="1 2">
    <name type="scientific">Bergeyella cardium</name>
    <dbReference type="NCBI Taxonomy" id="1585976"/>
    <lineage>
        <taxon>Bacteria</taxon>
        <taxon>Pseudomonadati</taxon>
        <taxon>Bacteroidota</taxon>
        <taxon>Flavobacteriia</taxon>
        <taxon>Flavobacteriales</taxon>
        <taxon>Weeksellaceae</taxon>
        <taxon>Bergeyella</taxon>
    </lineage>
</organism>
<dbReference type="InterPro" id="IPR000326">
    <property type="entry name" value="PAP2/HPO"/>
</dbReference>
<sequence>MQEIIAEDKELLVYLNGLGTESFDAFWLTVSEVWVWLPFYFILCYFLFKNYRLNSFLFALVFIALGVTVSDQLANVFKYGVERLRPCHDPSISDIIRKVKCGGQFGFYSAHASNTFFIATFLSILFKNKLKSLPYILFFWAAFVSYSRIYLGVHFPLDVLTGAVVGSLIGWFFARLSLFVFAKQERVGSA</sequence>
<dbReference type="AlphaFoldDB" id="A0A6P1QY71"/>
<dbReference type="InterPro" id="IPR036938">
    <property type="entry name" value="PAP2/HPO_sf"/>
</dbReference>
<accession>A0A6P1QY71</accession>
<dbReference type="RefSeq" id="WP_160224536.1">
    <property type="nucleotide sequence ID" value="NZ_CP029149.1"/>
</dbReference>
<gene>
    <name evidence="1" type="ORF">DBX24_08090</name>
</gene>
<dbReference type="OrthoDB" id="9789113at2"/>
<dbReference type="Proteomes" id="UP000464318">
    <property type="component" value="Chromosome"/>
</dbReference>
<protein>
    <submittedName>
        <fullName evidence="1">Phosphatase PAP2 family protein</fullName>
    </submittedName>
</protein>
<dbReference type="PANTHER" id="PTHR14969">
    <property type="entry name" value="SPHINGOSINE-1-PHOSPHATE PHOSPHOHYDROLASE"/>
    <property type="match status" value="1"/>
</dbReference>